<evidence type="ECO:0000313" key="3">
    <source>
        <dbReference type="Proteomes" id="UP000639396"/>
    </source>
</evidence>
<evidence type="ECO:0000313" key="2">
    <source>
        <dbReference type="EMBL" id="MBD2862428.1"/>
    </source>
</evidence>
<protein>
    <submittedName>
        <fullName evidence="2">Antibiotic biosynthesis monooxygenase</fullName>
    </submittedName>
</protein>
<gene>
    <name evidence="2" type="ORF">IDH45_10585</name>
</gene>
<dbReference type="PROSITE" id="PS51725">
    <property type="entry name" value="ABM"/>
    <property type="match status" value="1"/>
</dbReference>
<dbReference type="AlphaFoldDB" id="A0A927GZN4"/>
<keyword evidence="3" id="KW-1185">Reference proteome</keyword>
<feature type="domain" description="ABM" evidence="1">
    <location>
        <begin position="4"/>
        <end position="93"/>
    </location>
</feature>
<dbReference type="GO" id="GO:0004497">
    <property type="term" value="F:monooxygenase activity"/>
    <property type="evidence" value="ECO:0007669"/>
    <property type="project" value="UniProtKB-KW"/>
</dbReference>
<accession>A0A927GZN4</accession>
<dbReference type="EMBL" id="JACXJA010000011">
    <property type="protein sequence ID" value="MBD2862428.1"/>
    <property type="molecule type" value="Genomic_DNA"/>
</dbReference>
<keyword evidence="2" id="KW-0560">Oxidoreductase</keyword>
<organism evidence="2 3">
    <name type="scientific">Paenibacillus oceani</name>
    <dbReference type="NCBI Taxonomy" id="2772510"/>
    <lineage>
        <taxon>Bacteria</taxon>
        <taxon>Bacillati</taxon>
        <taxon>Bacillota</taxon>
        <taxon>Bacilli</taxon>
        <taxon>Bacillales</taxon>
        <taxon>Paenibacillaceae</taxon>
        <taxon>Paenibacillus</taxon>
    </lineage>
</organism>
<evidence type="ECO:0000259" key="1">
    <source>
        <dbReference type="PROSITE" id="PS51725"/>
    </source>
</evidence>
<dbReference type="Proteomes" id="UP000639396">
    <property type="component" value="Unassembled WGS sequence"/>
</dbReference>
<dbReference type="Pfam" id="PF03992">
    <property type="entry name" value="ABM"/>
    <property type="match status" value="1"/>
</dbReference>
<keyword evidence="2" id="KW-0503">Monooxygenase</keyword>
<comment type="caution">
    <text evidence="2">The sequence shown here is derived from an EMBL/GenBank/DDBJ whole genome shotgun (WGS) entry which is preliminary data.</text>
</comment>
<dbReference type="Gene3D" id="3.30.70.100">
    <property type="match status" value="1"/>
</dbReference>
<proteinExistence type="predicted"/>
<dbReference type="InterPro" id="IPR007138">
    <property type="entry name" value="ABM_dom"/>
</dbReference>
<dbReference type="InterPro" id="IPR011008">
    <property type="entry name" value="Dimeric_a/b-barrel"/>
</dbReference>
<sequence length="100" mass="11041">MSKYTMFGQLKAHPGKRDELAKLMLESADTLEGMEGCIFYIINESVDDPDVLWIMELWENAEAHAASLKNERVLAVIQRCRPLIAGVSGVPVRPIGGKGL</sequence>
<reference evidence="2" key="1">
    <citation type="submission" date="2020-09" db="EMBL/GenBank/DDBJ databases">
        <title>A novel bacterium of genus Paenibacillus, isolated from South China Sea.</title>
        <authorList>
            <person name="Huang H."/>
            <person name="Mo K."/>
            <person name="Hu Y."/>
        </authorList>
    </citation>
    <scope>NUCLEOTIDE SEQUENCE</scope>
    <source>
        <strain evidence="2">IB182363</strain>
    </source>
</reference>
<dbReference type="RefSeq" id="WP_190927324.1">
    <property type="nucleotide sequence ID" value="NZ_JACXJA010000011.1"/>
</dbReference>
<name>A0A927GZN4_9BACL</name>
<dbReference type="SUPFAM" id="SSF54909">
    <property type="entry name" value="Dimeric alpha+beta barrel"/>
    <property type="match status" value="1"/>
</dbReference>